<dbReference type="EMBL" id="CP016268">
    <property type="protein sequence ID" value="ANO52122.1"/>
    <property type="molecule type" value="Genomic_DNA"/>
</dbReference>
<dbReference type="RefSeq" id="WP_068617137.1">
    <property type="nucleotide sequence ID" value="NZ_CP016268.1"/>
</dbReference>
<dbReference type="Proteomes" id="UP000092695">
    <property type="component" value="Chromosome"/>
</dbReference>
<name>A0A193LHZ4_9GAMM</name>
<reference evidence="2 3" key="1">
    <citation type="submission" date="2016-06" db="EMBL/GenBank/DDBJ databases">
        <title>Complete genome sequence of a deep-branching marine Gamma Proteobacterium Woeseia oceani type strain XK5.</title>
        <authorList>
            <person name="Mu D."/>
            <person name="Du Z."/>
        </authorList>
    </citation>
    <scope>NUCLEOTIDE SEQUENCE [LARGE SCALE GENOMIC DNA]</scope>
    <source>
        <strain evidence="2 3">XK5</strain>
    </source>
</reference>
<feature type="region of interest" description="Disordered" evidence="1">
    <location>
        <begin position="95"/>
        <end position="115"/>
    </location>
</feature>
<sequence>MHKTFSNRSRLRLISLIFLGLSVRVLTPAGYMPASLAEGGPFVLCPGGLSGAVYFLAPDRAADGDYEALGQTSGLHHGAHAQSLLVDFGVQDQGMHGGHGDHGPSAQGDDQHGGHEASTWEFCPFGAVFGSSGLTADVAPADLLDASRYLADISNDVFTSLTVRTYRARATASQTSLYLTQRLAAVFSDRCFAEFRSAVFGCVVIP</sequence>
<organism evidence="2 3">
    <name type="scientific">Woeseia oceani</name>
    <dbReference type="NCBI Taxonomy" id="1548547"/>
    <lineage>
        <taxon>Bacteria</taxon>
        <taxon>Pseudomonadati</taxon>
        <taxon>Pseudomonadota</taxon>
        <taxon>Gammaproteobacteria</taxon>
        <taxon>Woeseiales</taxon>
        <taxon>Woeseiaceae</taxon>
        <taxon>Woeseia</taxon>
    </lineage>
</organism>
<evidence type="ECO:0000313" key="2">
    <source>
        <dbReference type="EMBL" id="ANO52122.1"/>
    </source>
</evidence>
<evidence type="ECO:0000313" key="3">
    <source>
        <dbReference type="Proteomes" id="UP000092695"/>
    </source>
</evidence>
<dbReference type="KEGG" id="woc:BA177_13780"/>
<protein>
    <submittedName>
        <fullName evidence="2">Uncharacterized protein</fullName>
    </submittedName>
</protein>
<keyword evidence="3" id="KW-1185">Reference proteome</keyword>
<accession>A0A193LHZ4</accession>
<dbReference type="STRING" id="1548547.BA177_13780"/>
<proteinExistence type="predicted"/>
<evidence type="ECO:0000256" key="1">
    <source>
        <dbReference type="SAM" id="MobiDB-lite"/>
    </source>
</evidence>
<dbReference type="AlphaFoldDB" id="A0A193LHZ4"/>
<gene>
    <name evidence="2" type="ORF">BA177_13780</name>
</gene>